<evidence type="ECO:0000256" key="1">
    <source>
        <dbReference type="SAM" id="Phobius"/>
    </source>
</evidence>
<dbReference type="KEGG" id="npl:FGF80_00935"/>
<feature type="transmembrane region" description="Helical" evidence="1">
    <location>
        <begin position="62"/>
        <end position="86"/>
    </location>
</feature>
<name>A0A4P9TBA1_9EURY</name>
<keyword evidence="1" id="KW-0472">Membrane</keyword>
<dbReference type="EMBL" id="CP040637">
    <property type="protein sequence ID" value="QCW01891.1"/>
    <property type="molecule type" value="Genomic_DNA"/>
</dbReference>
<protein>
    <submittedName>
        <fullName evidence="2">Uncharacterized protein</fullName>
    </submittedName>
</protein>
<dbReference type="RefSeq" id="WP_138651685.1">
    <property type="nucleotide sequence ID" value="NZ_CP040637.1"/>
</dbReference>
<keyword evidence="1" id="KW-0812">Transmembrane</keyword>
<accession>A0A4P9TBA1</accession>
<feature type="transmembrane region" description="Helical" evidence="1">
    <location>
        <begin position="93"/>
        <end position="119"/>
    </location>
</feature>
<dbReference type="AlphaFoldDB" id="A0A4P9TBA1"/>
<keyword evidence="3" id="KW-1185">Reference proteome</keyword>
<reference evidence="3" key="1">
    <citation type="submission" date="2019-05" db="EMBL/GenBank/DDBJ databases">
        <title>Complete Genome Sequence and Methylation Pattern of the Halophilic Archaeon Natrinema pallidum BOL6-1.</title>
        <authorList>
            <person name="DasSarma P."/>
            <person name="DasSarma B.P."/>
            <person name="DasSarma S.L."/>
            <person name="Martinez F.L."/>
            <person name="Guzman D."/>
            <person name="Roberts R.J."/>
            <person name="DasSarma S."/>
        </authorList>
    </citation>
    <scope>NUCLEOTIDE SEQUENCE [LARGE SCALE GENOMIC DNA]</scope>
    <source>
        <strain evidence="3">BOL6-1</strain>
    </source>
</reference>
<evidence type="ECO:0000313" key="2">
    <source>
        <dbReference type="EMBL" id="QCW01891.1"/>
    </source>
</evidence>
<keyword evidence="1" id="KW-1133">Transmembrane helix</keyword>
<feature type="transmembrane region" description="Helical" evidence="1">
    <location>
        <begin position="12"/>
        <end position="30"/>
    </location>
</feature>
<organism evidence="2 3">
    <name type="scientific">Natrinema pallidum</name>
    <dbReference type="NCBI Taxonomy" id="69527"/>
    <lineage>
        <taxon>Archaea</taxon>
        <taxon>Methanobacteriati</taxon>
        <taxon>Methanobacteriota</taxon>
        <taxon>Stenosarchaea group</taxon>
        <taxon>Halobacteria</taxon>
        <taxon>Halobacteriales</taxon>
        <taxon>Natrialbaceae</taxon>
        <taxon>Natrinema</taxon>
    </lineage>
</organism>
<proteinExistence type="predicted"/>
<gene>
    <name evidence="2" type="ORF">FGF80_00935</name>
</gene>
<sequence>MSLGEEYGNRFIGNIEGVFVAVIAGAFSMIGESLAEVAEPTGSITADGSISTLLLVIQNYPLIIALAGLAIVTISAGPIGILGFVFEAAGTNVFLSAPVAGMVLFAIGAGIIVVGARIWSWVSFIDWFISNRRGGSGIHSRR</sequence>
<dbReference type="GeneID" id="96154486"/>
<evidence type="ECO:0000313" key="3">
    <source>
        <dbReference type="Proteomes" id="UP000307562"/>
    </source>
</evidence>
<dbReference type="Proteomes" id="UP000307562">
    <property type="component" value="Chromosome"/>
</dbReference>